<feature type="region of interest" description="Disordered" evidence="1">
    <location>
        <begin position="1"/>
        <end position="28"/>
    </location>
</feature>
<dbReference type="Proteomes" id="UP000533269">
    <property type="component" value="Unassembled WGS sequence"/>
</dbReference>
<organism evidence="2 3">
    <name type="scientific">Kineococcus radiotolerans</name>
    <dbReference type="NCBI Taxonomy" id="131568"/>
    <lineage>
        <taxon>Bacteria</taxon>
        <taxon>Bacillati</taxon>
        <taxon>Actinomycetota</taxon>
        <taxon>Actinomycetes</taxon>
        <taxon>Kineosporiales</taxon>
        <taxon>Kineosporiaceae</taxon>
        <taxon>Kineococcus</taxon>
    </lineage>
</organism>
<reference evidence="2 3" key="2">
    <citation type="submission" date="2020-08" db="EMBL/GenBank/DDBJ databases">
        <authorList>
            <person name="Partida-Martinez L."/>
            <person name="Huntemann M."/>
            <person name="Clum A."/>
            <person name="Wang J."/>
            <person name="Palaniappan K."/>
            <person name="Ritter S."/>
            <person name="Chen I.-M."/>
            <person name="Stamatis D."/>
            <person name="Reddy T."/>
            <person name="O'Malley R."/>
            <person name="Daum C."/>
            <person name="Shapiro N."/>
            <person name="Ivanova N."/>
            <person name="Kyrpides N."/>
            <person name="Woyke T."/>
        </authorList>
    </citation>
    <scope>NUCLEOTIDE SEQUENCE [LARGE SCALE GENOMIC DNA]</scope>
    <source>
        <strain evidence="2 3">AS2.23</strain>
    </source>
</reference>
<evidence type="ECO:0000256" key="1">
    <source>
        <dbReference type="SAM" id="MobiDB-lite"/>
    </source>
</evidence>
<dbReference type="AlphaFoldDB" id="A0A7W4TIZ9"/>
<feature type="region of interest" description="Disordered" evidence="1">
    <location>
        <begin position="68"/>
        <end position="93"/>
    </location>
</feature>
<evidence type="ECO:0000313" key="3">
    <source>
        <dbReference type="Proteomes" id="UP000533269"/>
    </source>
</evidence>
<comment type="caution">
    <text evidence="2">The sequence shown here is derived from an EMBL/GenBank/DDBJ whole genome shotgun (WGS) entry which is preliminary data.</text>
</comment>
<reference evidence="2 3" key="1">
    <citation type="submission" date="2020-08" db="EMBL/GenBank/DDBJ databases">
        <title>The Agave Microbiome: Exploring the role of microbial communities in plant adaptations to desert environments.</title>
        <authorList>
            <person name="Partida-Martinez L.P."/>
        </authorList>
    </citation>
    <scope>NUCLEOTIDE SEQUENCE [LARGE SCALE GENOMIC DNA]</scope>
    <source>
        <strain evidence="2 3">AS2.23</strain>
    </source>
</reference>
<proteinExistence type="predicted"/>
<feature type="compositionally biased region" description="Basic and acidic residues" evidence="1">
    <location>
        <begin position="76"/>
        <end position="93"/>
    </location>
</feature>
<dbReference type="EMBL" id="JACHVY010000001">
    <property type="protein sequence ID" value="MBB2899765.1"/>
    <property type="molecule type" value="Genomic_DNA"/>
</dbReference>
<sequence>MQLSRNPHVMRTVCDPPPGAGRPTRRVQRAVAVEKSALRTRWWKRIRSSTPNSRAVSATYSRMEAPSAMALAPRQGRKEYPRVCMSESERTPG</sequence>
<gene>
    <name evidence="2" type="ORF">FHR75_000553</name>
</gene>
<name>A0A7W4TIZ9_KINRA</name>
<evidence type="ECO:0000313" key="2">
    <source>
        <dbReference type="EMBL" id="MBB2899765.1"/>
    </source>
</evidence>
<accession>A0A7W4TIZ9</accession>
<protein>
    <submittedName>
        <fullName evidence="2">Uncharacterized protein</fullName>
    </submittedName>
</protein>